<dbReference type="EMBL" id="AZEU01000055">
    <property type="protein sequence ID" value="KRL51937.1"/>
    <property type="molecule type" value="Genomic_DNA"/>
</dbReference>
<evidence type="ECO:0000313" key="2">
    <source>
        <dbReference type="EMBL" id="KRL51937.1"/>
    </source>
</evidence>
<dbReference type="Pfam" id="PF13088">
    <property type="entry name" value="BNR_2"/>
    <property type="match status" value="1"/>
</dbReference>
<name>A0A0R1R598_9LACO</name>
<dbReference type="CDD" id="cd15482">
    <property type="entry name" value="Sialidase_non-viral"/>
    <property type="match status" value="1"/>
</dbReference>
<dbReference type="PANTHER" id="PTHR43752:SF2">
    <property type="entry name" value="BNR_ASP-BOX REPEAT FAMILY PROTEIN"/>
    <property type="match status" value="1"/>
</dbReference>
<evidence type="ECO:0000259" key="1">
    <source>
        <dbReference type="Pfam" id="PF13088"/>
    </source>
</evidence>
<dbReference type="AlphaFoldDB" id="A0A0R1R598"/>
<proteinExistence type="predicted"/>
<dbReference type="InterPro" id="IPR011040">
    <property type="entry name" value="Sialidase"/>
</dbReference>
<feature type="domain" description="Sialidase" evidence="1">
    <location>
        <begin position="35"/>
        <end position="354"/>
    </location>
</feature>
<dbReference type="InterPro" id="IPR036278">
    <property type="entry name" value="Sialidase_sf"/>
</dbReference>
<dbReference type="PANTHER" id="PTHR43752">
    <property type="entry name" value="BNR/ASP-BOX REPEAT FAMILY PROTEIN"/>
    <property type="match status" value="1"/>
</dbReference>
<protein>
    <recommendedName>
        <fullName evidence="1">Sialidase domain-containing protein</fullName>
    </recommendedName>
</protein>
<dbReference type="PATRIC" id="fig|1423769.4.peg.3139"/>
<dbReference type="RefSeq" id="WP_056962624.1">
    <property type="nucleotide sequence ID" value="NZ_AZEU01000055.1"/>
</dbReference>
<dbReference type="OrthoDB" id="7294637at2"/>
<gene>
    <name evidence="2" type="ORF">FD01_GL002910</name>
</gene>
<organism evidence="2 3">
    <name type="scientific">Lacticaseibacillus manihotivorans DSM 13343 = JCM 12514</name>
    <dbReference type="NCBI Taxonomy" id="1423769"/>
    <lineage>
        <taxon>Bacteria</taxon>
        <taxon>Bacillati</taxon>
        <taxon>Bacillota</taxon>
        <taxon>Bacilli</taxon>
        <taxon>Lactobacillales</taxon>
        <taxon>Lactobacillaceae</taxon>
        <taxon>Lacticaseibacillus</taxon>
    </lineage>
</organism>
<dbReference type="Proteomes" id="UP000051790">
    <property type="component" value="Unassembled WGS sequence"/>
</dbReference>
<sequence>MQLQDSLTDHFDQALTLPESGIQSHASNLALLANGNVLCTWFSGSEEGKSDISIYYSRLPAGTDVWTLPQQVSDNPGRSDQNPMFFQSPTGQLWLLFTSQDGGNQDTAIIKRRISEDDGHTWGPETVLFPGQTGLFIRQDVQVTPEGQWVLPVFHCVIKNDGKPWDGSYDYSAVIATADEGKTWQEYPVPDSLGCVHMNIQPLPDCTYVAFYRSRWADNIYRSTSKDALHWTAPEKTALPNNNSSIQFTVLADGKLAIAYNDASKLDAKVRRTSLYSDGLEDKDDEPDDGVLHAFWGAPRAPMTVALSSDGGLTWPEHRNVAIGDGFALTNNSKDKKNREFSYPSIKQASNGDLLLTFTYFRQKIAYLRFSEDWVKSGKKEA</sequence>
<accession>A0A0R1R598</accession>
<comment type="caution">
    <text evidence="2">The sequence shown here is derived from an EMBL/GenBank/DDBJ whole genome shotgun (WGS) entry which is preliminary data.</text>
</comment>
<dbReference type="Gene3D" id="2.120.10.10">
    <property type="match status" value="1"/>
</dbReference>
<evidence type="ECO:0000313" key="3">
    <source>
        <dbReference type="Proteomes" id="UP000051790"/>
    </source>
</evidence>
<dbReference type="SUPFAM" id="SSF50939">
    <property type="entry name" value="Sialidases"/>
    <property type="match status" value="1"/>
</dbReference>
<reference evidence="2 3" key="1">
    <citation type="journal article" date="2015" name="Genome Announc.">
        <title>Expanding the biotechnology potential of lactobacilli through comparative genomics of 213 strains and associated genera.</title>
        <authorList>
            <person name="Sun Z."/>
            <person name="Harris H.M."/>
            <person name="McCann A."/>
            <person name="Guo C."/>
            <person name="Argimon S."/>
            <person name="Zhang W."/>
            <person name="Yang X."/>
            <person name="Jeffery I.B."/>
            <person name="Cooney J.C."/>
            <person name="Kagawa T.F."/>
            <person name="Liu W."/>
            <person name="Song Y."/>
            <person name="Salvetti E."/>
            <person name="Wrobel A."/>
            <person name="Rasinkangas P."/>
            <person name="Parkhill J."/>
            <person name="Rea M.C."/>
            <person name="O'Sullivan O."/>
            <person name="Ritari J."/>
            <person name="Douillard F.P."/>
            <person name="Paul Ross R."/>
            <person name="Yang R."/>
            <person name="Briner A.E."/>
            <person name="Felis G.E."/>
            <person name="de Vos W.M."/>
            <person name="Barrangou R."/>
            <person name="Klaenhammer T.R."/>
            <person name="Caufield P.W."/>
            <person name="Cui Y."/>
            <person name="Zhang H."/>
            <person name="O'Toole P.W."/>
        </authorList>
    </citation>
    <scope>NUCLEOTIDE SEQUENCE [LARGE SCALE GENOMIC DNA]</scope>
    <source>
        <strain evidence="2 3">DSM 13343</strain>
    </source>
</reference>
<keyword evidence="3" id="KW-1185">Reference proteome</keyword>